<organism evidence="1 2">
    <name type="scientific">Paraburkholderia fungorum</name>
    <dbReference type="NCBI Taxonomy" id="134537"/>
    <lineage>
        <taxon>Bacteria</taxon>
        <taxon>Pseudomonadati</taxon>
        <taxon>Pseudomonadota</taxon>
        <taxon>Betaproteobacteria</taxon>
        <taxon>Burkholderiales</taxon>
        <taxon>Burkholderiaceae</taxon>
        <taxon>Paraburkholderia</taxon>
    </lineage>
</organism>
<accession>A0A1H1JX29</accession>
<keyword evidence="2" id="KW-1185">Reference proteome</keyword>
<protein>
    <submittedName>
        <fullName evidence="1">Uncharacterized protein</fullName>
    </submittedName>
</protein>
<proteinExistence type="predicted"/>
<dbReference type="Proteomes" id="UP000183487">
    <property type="component" value="Unassembled WGS sequence"/>
</dbReference>
<dbReference type="RefSeq" id="WP_074774233.1">
    <property type="nucleotide sequence ID" value="NZ_FNKP01000004.1"/>
</dbReference>
<gene>
    <name evidence="1" type="ORF">SAMN05443245_7477</name>
</gene>
<dbReference type="EMBL" id="FNKP01000004">
    <property type="protein sequence ID" value="SDR54661.1"/>
    <property type="molecule type" value="Genomic_DNA"/>
</dbReference>
<sequence length="90" mass="9887">MTIPTIEYRGHELRAYSNQVFPLHRDPYAKGPRRFASVVRIDAGPSSNAGTERYAVQFAGSEPALSVDALNLALQYGKDIIDGKIQPAQL</sequence>
<dbReference type="OrthoDB" id="9010329at2"/>
<evidence type="ECO:0000313" key="1">
    <source>
        <dbReference type="EMBL" id="SDR54661.1"/>
    </source>
</evidence>
<name>A0A1H1JX29_9BURK</name>
<reference evidence="2" key="1">
    <citation type="submission" date="2016-10" db="EMBL/GenBank/DDBJ databases">
        <authorList>
            <person name="Varghese N."/>
        </authorList>
    </citation>
    <scope>NUCLEOTIDE SEQUENCE [LARGE SCALE GENOMIC DNA]</scope>
    <source>
        <strain evidence="2">GAS106B</strain>
    </source>
</reference>
<dbReference type="AlphaFoldDB" id="A0A1H1JX29"/>
<evidence type="ECO:0000313" key="2">
    <source>
        <dbReference type="Proteomes" id="UP000183487"/>
    </source>
</evidence>